<reference evidence="2" key="1">
    <citation type="submission" date="2016-04" db="EMBL/GenBank/DDBJ databases">
        <title>Complete Genome Sequences of Twelve Strains of a Stable Defined Moderately Diverse Mouse Microbiota 2 (sDMDMm2).</title>
        <authorList>
            <person name="Uchimura Y."/>
            <person name="Wyss M."/>
            <person name="Brugiroux S."/>
            <person name="Limenitakis J.P."/>
            <person name="Stecher B."/>
            <person name="McCoy K.D."/>
            <person name="Macpherson A.J."/>
        </authorList>
    </citation>
    <scope>NUCLEOTIDE SEQUENCE [LARGE SCALE GENOMIC DNA]</scope>
    <source>
        <strain evidence="2">YL27</strain>
    </source>
</reference>
<dbReference type="KEGG" id="pary:A4V02_07485"/>
<proteinExistence type="predicted"/>
<organism evidence="1 2">
    <name type="scientific">Muribaculum intestinale</name>
    <dbReference type="NCBI Taxonomy" id="1796646"/>
    <lineage>
        <taxon>Bacteria</taxon>
        <taxon>Pseudomonadati</taxon>
        <taxon>Bacteroidota</taxon>
        <taxon>Bacteroidia</taxon>
        <taxon>Bacteroidales</taxon>
        <taxon>Muribaculaceae</taxon>
        <taxon>Muribaculum</taxon>
    </lineage>
</organism>
<gene>
    <name evidence="1" type="ORF">A4V02_07485</name>
</gene>
<dbReference type="OrthoDB" id="1116917at2"/>
<dbReference type="Proteomes" id="UP000186351">
    <property type="component" value="Chromosome"/>
</dbReference>
<protein>
    <recommendedName>
        <fullName evidence="3">DUF5063 domain-containing protein</fullName>
    </recommendedName>
</protein>
<dbReference type="EMBL" id="CP015402">
    <property type="protein sequence ID" value="ANU63582.1"/>
    <property type="molecule type" value="Genomic_DNA"/>
</dbReference>
<keyword evidence="2" id="KW-1185">Reference proteome</keyword>
<evidence type="ECO:0008006" key="3">
    <source>
        <dbReference type="Google" id="ProtNLM"/>
    </source>
</evidence>
<dbReference type="STRING" id="1796646.A4V02_07485"/>
<name>A0A1B1S9V6_9BACT</name>
<evidence type="ECO:0000313" key="1">
    <source>
        <dbReference type="EMBL" id="ANU63582.1"/>
    </source>
</evidence>
<sequence>MYLMTTQSSLLNNNTLAFIALSNEYCQALESARESERIPFVENMLRLLPRIYISATDLQLNQFLAEDAYLEGRLDEDFYDSVRRSVENLLGPDDTYLEVFEEDMKYSDTPIAASVSEGLADIFQVMYNLLDAIRDMPEEVVLSALVAVKDDFESYWSRVLCNVLRALNHIRYTSTTADE</sequence>
<accession>A0A1B1S9V6</accession>
<dbReference type="InterPro" id="IPR038312">
    <property type="entry name" value="DUF5063_sf"/>
</dbReference>
<dbReference type="AlphaFoldDB" id="A0A1B1S9V6"/>
<evidence type="ECO:0000313" key="2">
    <source>
        <dbReference type="Proteomes" id="UP000186351"/>
    </source>
</evidence>
<dbReference type="Gene3D" id="1.20.120.1550">
    <property type="entry name" value="Protein of unknown function DUF5063"/>
    <property type="match status" value="1"/>
</dbReference>
<accession>A0A1Z2XIS6</accession>
<dbReference type="InterPro" id="IPR032025">
    <property type="entry name" value="DUF5063"/>
</dbReference>
<dbReference type="Pfam" id="PF16702">
    <property type="entry name" value="DUF5063"/>
    <property type="match status" value="1"/>
</dbReference>